<name>B0MBH6_ANACD</name>
<dbReference type="Proteomes" id="UP000004935">
    <property type="component" value="Unassembled WGS sequence"/>
</dbReference>
<accession>B0MBH6</accession>
<evidence type="ECO:0000313" key="2">
    <source>
        <dbReference type="Proteomes" id="UP000004935"/>
    </source>
</evidence>
<reference evidence="1" key="2">
    <citation type="submission" date="2013-11" db="EMBL/GenBank/DDBJ databases">
        <title>Draft genome sequence of Anaerostipes caccae (DSM 14662).</title>
        <authorList>
            <person name="Sudarsanam P."/>
            <person name="Ley R."/>
            <person name="Guruge J."/>
            <person name="Turnbaugh P.J."/>
            <person name="Mahowald M."/>
            <person name="Liep D."/>
            <person name="Gordon J."/>
        </authorList>
    </citation>
    <scope>NUCLEOTIDE SEQUENCE</scope>
    <source>
        <strain evidence="1">DSM 14662</strain>
    </source>
</reference>
<dbReference type="HOGENOM" id="CLU_3228761_0_0_9"/>
<proteinExistence type="predicted"/>
<comment type="caution">
    <text evidence="1">The sequence shown here is derived from an EMBL/GenBank/DDBJ whole genome shotgun (WGS) entry which is preliminary data.</text>
</comment>
<dbReference type="AlphaFoldDB" id="B0MBH6"/>
<organism evidence="1 2">
    <name type="scientific">Anaerostipes caccae (strain DSM 14662 / CCUG 47493 / JCM 13470 / NCIMB 13811 / L1-92)</name>
    <dbReference type="NCBI Taxonomy" id="411490"/>
    <lineage>
        <taxon>Bacteria</taxon>
        <taxon>Bacillati</taxon>
        <taxon>Bacillota</taxon>
        <taxon>Clostridia</taxon>
        <taxon>Lachnospirales</taxon>
        <taxon>Lachnospiraceae</taxon>
        <taxon>Anaerostipes</taxon>
    </lineage>
</organism>
<sequence>MLDDEAVSFYTDHKLSRDNILRECNLRICRSTDIYFIMKKEQP</sequence>
<keyword evidence="2" id="KW-1185">Reference proteome</keyword>
<gene>
    <name evidence="1" type="ORF">ANACAC_00997</name>
</gene>
<dbReference type="STRING" id="411490.ANACAC_00997"/>
<reference evidence="1" key="1">
    <citation type="submission" date="2007-11" db="EMBL/GenBank/DDBJ databases">
        <authorList>
            <person name="Fulton L."/>
            <person name="Clifton S."/>
            <person name="Fulton B."/>
            <person name="Xu J."/>
            <person name="Minx P."/>
            <person name="Pepin K.H."/>
            <person name="Johnson M."/>
            <person name="Thiruvilangam P."/>
            <person name="Bhonagiri V."/>
            <person name="Nash W.E."/>
            <person name="Mardis E.R."/>
            <person name="Wilson R.K."/>
        </authorList>
    </citation>
    <scope>NUCLEOTIDE SEQUENCE [LARGE SCALE GENOMIC DNA]</scope>
    <source>
        <strain evidence="1">DSM 14662</strain>
    </source>
</reference>
<protein>
    <submittedName>
        <fullName evidence="1">Uncharacterized protein</fullName>
    </submittedName>
</protein>
<evidence type="ECO:0000313" key="1">
    <source>
        <dbReference type="EMBL" id="EDR98410.1"/>
    </source>
</evidence>
<dbReference type="EMBL" id="ABAX03000010">
    <property type="protein sequence ID" value="EDR98410.1"/>
    <property type="molecule type" value="Genomic_DNA"/>
</dbReference>